<proteinExistence type="predicted"/>
<organism evidence="1 2">
    <name type="scientific">Diversispora epigaea</name>
    <dbReference type="NCBI Taxonomy" id="1348612"/>
    <lineage>
        <taxon>Eukaryota</taxon>
        <taxon>Fungi</taxon>
        <taxon>Fungi incertae sedis</taxon>
        <taxon>Mucoromycota</taxon>
        <taxon>Glomeromycotina</taxon>
        <taxon>Glomeromycetes</taxon>
        <taxon>Diversisporales</taxon>
        <taxon>Diversisporaceae</taxon>
        <taxon>Diversispora</taxon>
    </lineage>
</organism>
<keyword evidence="2" id="KW-1185">Reference proteome</keyword>
<dbReference type="OrthoDB" id="2423954at2759"/>
<dbReference type="EMBL" id="PQFF01000024">
    <property type="protein sequence ID" value="RHZ88041.1"/>
    <property type="molecule type" value="Genomic_DNA"/>
</dbReference>
<dbReference type="Proteomes" id="UP000266861">
    <property type="component" value="Unassembled WGS sequence"/>
</dbReference>
<evidence type="ECO:0000313" key="1">
    <source>
        <dbReference type="EMBL" id="RHZ88041.1"/>
    </source>
</evidence>
<dbReference type="STRING" id="1348612.A0A397JJ71"/>
<evidence type="ECO:0000313" key="2">
    <source>
        <dbReference type="Proteomes" id="UP000266861"/>
    </source>
</evidence>
<dbReference type="AlphaFoldDB" id="A0A397JJ71"/>
<sequence length="326" mass="37070">MNYKEVIYKGTNNLSNNSNQPAKIQRNISFSSQASSSSTQTLKTLSNKILYEVVTDLNNTIIEKLESDRIEITLSFDTNNLSNNSNQPAKIQRNISFSSQASSSSTQTLKTLSNKILYEVVTDLNNTIIEKLESDRIEITLSFDTINVSGKCHKTDDIIAKTEEIITEIRELNLVILVIIIDSALAYNAQVNLCIDEIFKVSPKFKTTSTYALKIAGIRDGIVTLLVIQSLATKFKPFQLNARRRPNDLLTIFQNIYSIIMNENFWKNLIKLEKFYKKFIVSNIINSTLETETQDNKLETEIQEVNSKSKIQDINHKINIQDIDLN</sequence>
<comment type="caution">
    <text evidence="1">The sequence shown here is derived from an EMBL/GenBank/DDBJ whole genome shotgun (WGS) entry which is preliminary data.</text>
</comment>
<protein>
    <submittedName>
        <fullName evidence="1">Uncharacterized protein</fullName>
    </submittedName>
</protein>
<name>A0A397JJ71_9GLOM</name>
<accession>A0A397JJ71</accession>
<reference evidence="1 2" key="1">
    <citation type="submission" date="2018-08" db="EMBL/GenBank/DDBJ databases">
        <title>Genome and evolution of the arbuscular mycorrhizal fungus Diversispora epigaea (formerly Glomus versiforme) and its bacterial endosymbionts.</title>
        <authorList>
            <person name="Sun X."/>
            <person name="Fei Z."/>
            <person name="Harrison M."/>
        </authorList>
    </citation>
    <scope>NUCLEOTIDE SEQUENCE [LARGE SCALE GENOMIC DNA]</scope>
    <source>
        <strain evidence="1 2">IT104</strain>
    </source>
</reference>
<gene>
    <name evidence="1" type="ORF">Glove_26g268</name>
</gene>